<dbReference type="Gene3D" id="1.20.140.10">
    <property type="entry name" value="Butyryl-CoA Dehydrogenase, subunit A, domain 3"/>
    <property type="match status" value="1"/>
</dbReference>
<dbReference type="GO" id="GO:0016787">
    <property type="term" value="F:hydrolase activity"/>
    <property type="evidence" value="ECO:0007669"/>
    <property type="project" value="UniProtKB-KW"/>
</dbReference>
<dbReference type="InterPro" id="IPR009100">
    <property type="entry name" value="AcylCoA_DH/oxidase_NM_dom_sf"/>
</dbReference>
<dbReference type="GO" id="GO:0050660">
    <property type="term" value="F:flavin adenine dinucleotide binding"/>
    <property type="evidence" value="ECO:0007669"/>
    <property type="project" value="InterPro"/>
</dbReference>
<evidence type="ECO:0000313" key="3">
    <source>
        <dbReference type="EMBL" id="PMS18339.1"/>
    </source>
</evidence>
<dbReference type="GO" id="GO:0005737">
    <property type="term" value="C:cytoplasm"/>
    <property type="evidence" value="ECO:0007669"/>
    <property type="project" value="TreeGrafter"/>
</dbReference>
<keyword evidence="3" id="KW-0378">Hydrolase</keyword>
<dbReference type="GO" id="GO:0033539">
    <property type="term" value="P:fatty acid beta-oxidation using acyl-CoA dehydrogenase"/>
    <property type="evidence" value="ECO:0007669"/>
    <property type="project" value="TreeGrafter"/>
</dbReference>
<dbReference type="InterPro" id="IPR037069">
    <property type="entry name" value="AcylCoA_DH/ox_N_sf"/>
</dbReference>
<dbReference type="PANTHER" id="PTHR48083">
    <property type="entry name" value="MEDIUM-CHAIN SPECIFIC ACYL-COA DEHYDROGENASE, MITOCHONDRIAL-RELATED"/>
    <property type="match status" value="1"/>
</dbReference>
<dbReference type="Pfam" id="PF08028">
    <property type="entry name" value="Acyl-CoA_dh_2"/>
    <property type="match status" value="1"/>
</dbReference>
<dbReference type="InterPro" id="IPR050741">
    <property type="entry name" value="Acyl-CoA_dehydrogenase"/>
</dbReference>
<dbReference type="SUPFAM" id="SSF56645">
    <property type="entry name" value="Acyl-CoA dehydrogenase NM domain-like"/>
    <property type="match status" value="1"/>
</dbReference>
<dbReference type="AlphaFoldDB" id="A0A2N7VMF6"/>
<keyword evidence="1" id="KW-0560">Oxidoreductase</keyword>
<dbReference type="EMBL" id="PNYA01000015">
    <property type="protein sequence ID" value="PMS18339.1"/>
    <property type="molecule type" value="Genomic_DNA"/>
</dbReference>
<keyword evidence="4" id="KW-1185">Reference proteome</keyword>
<evidence type="ECO:0000259" key="2">
    <source>
        <dbReference type="Pfam" id="PF08028"/>
    </source>
</evidence>
<sequence>MCHSHFGDSNMFEPVTDVERPNERLDRSIAVLGMHASSADRIRRLHPDVVGVLVERGLVRHFVPRKFGGVQGSFSALVPSIRALAMRCTSAAWCAAIYAVAARMAAYLPAQTQRQIWRDGPDTPICASFRATGHASPAAGGWMLSGRWHSLSGVDFAAWALLCIEPSGDEWAPRYAAVPMSSRRIRVIDDWHPLGMRGTGSKSIALDDVFVPRDMTFPKSELWGGRSSHAPGPSYHVSPIAADPHLFVAAALGAAIAALGYWSAAFGDTAPSAQAGAAYARSAAEIDAARLLVERACEIADAGGLPPALTARNARDASVAADIVLGAVRRLAEPDGSQTPVEHGPLQRVWRDIQTLSSHIALRPDMNFEQYVRSAWTTDLIGHAELKTSWEAA</sequence>
<dbReference type="GO" id="GO:0016712">
    <property type="term" value="F:oxidoreductase activity, acting on paired donors, with incorporation or reduction of molecular oxygen, reduced flavin or flavoprotein as one donor, and incorporation of one atom of oxygen"/>
    <property type="evidence" value="ECO:0007669"/>
    <property type="project" value="TreeGrafter"/>
</dbReference>
<dbReference type="Gene3D" id="1.10.540.10">
    <property type="entry name" value="Acyl-CoA dehydrogenase/oxidase, N-terminal domain"/>
    <property type="match status" value="1"/>
</dbReference>
<dbReference type="PANTHER" id="PTHR48083:SF19">
    <property type="entry name" value="FLAVIN-DEPENDENT MONOOXYGENASE, OXYGENASE SUBUNIT HSAA"/>
    <property type="match status" value="1"/>
</dbReference>
<dbReference type="InterPro" id="IPR046373">
    <property type="entry name" value="Acyl-CoA_Oxase/DH_mid-dom_sf"/>
</dbReference>
<evidence type="ECO:0000256" key="1">
    <source>
        <dbReference type="ARBA" id="ARBA00023002"/>
    </source>
</evidence>
<name>A0A2N7VMF6_9BURK</name>
<reference evidence="3 4" key="1">
    <citation type="submission" date="2018-01" db="EMBL/GenBank/DDBJ databases">
        <title>Whole genome analyses suggest that Burkholderia sensu lato contains two further novel genera in the rhizoxinica-symbiotica group Mycetohabitans gen. nov., and Trinickia gen. nov.: implications for the evolution of diazotrophy and nodulation in the Burkholderiaceae.</title>
        <authorList>
            <person name="Estrada-de los Santos P."/>
            <person name="Palmer M."/>
            <person name="Chavez-Ramirez B."/>
            <person name="Beukes C."/>
            <person name="Steenkamp E.T."/>
            <person name="Hirsch A.M."/>
            <person name="Manyaka P."/>
            <person name="Maluk M."/>
            <person name="Lafos M."/>
            <person name="Crook M."/>
            <person name="Gross E."/>
            <person name="Simon M.F."/>
            <person name="Bueno dos Reis Junior F."/>
            <person name="Poole P.S."/>
            <person name="Venter S.N."/>
            <person name="James E.K."/>
        </authorList>
    </citation>
    <scope>NUCLEOTIDE SEQUENCE [LARGE SCALE GENOMIC DNA]</scope>
    <source>
        <strain evidence="3 4">GIMN1.004</strain>
    </source>
</reference>
<dbReference type="Gene3D" id="2.40.110.10">
    <property type="entry name" value="Butyryl-CoA Dehydrogenase, subunit A, domain 2"/>
    <property type="match status" value="1"/>
</dbReference>
<organism evidence="3 4">
    <name type="scientific">Trinickia dabaoshanensis</name>
    <dbReference type="NCBI Taxonomy" id="564714"/>
    <lineage>
        <taxon>Bacteria</taxon>
        <taxon>Pseudomonadati</taxon>
        <taxon>Pseudomonadota</taxon>
        <taxon>Betaproteobacteria</taxon>
        <taxon>Burkholderiales</taxon>
        <taxon>Burkholderiaceae</taxon>
        <taxon>Trinickia</taxon>
    </lineage>
</organism>
<protein>
    <submittedName>
        <fullName evidence="3">Hydrolase</fullName>
    </submittedName>
</protein>
<dbReference type="SUPFAM" id="SSF47203">
    <property type="entry name" value="Acyl-CoA dehydrogenase C-terminal domain-like"/>
    <property type="match status" value="1"/>
</dbReference>
<dbReference type="GO" id="GO:0003995">
    <property type="term" value="F:acyl-CoA dehydrogenase activity"/>
    <property type="evidence" value="ECO:0007669"/>
    <property type="project" value="TreeGrafter"/>
</dbReference>
<dbReference type="PIRSF" id="PIRSF016578">
    <property type="entry name" value="HsaA"/>
    <property type="match status" value="1"/>
</dbReference>
<comment type="caution">
    <text evidence="3">The sequence shown here is derived from an EMBL/GenBank/DDBJ whole genome shotgun (WGS) entry which is preliminary data.</text>
</comment>
<dbReference type="Proteomes" id="UP000235616">
    <property type="component" value="Unassembled WGS sequence"/>
</dbReference>
<accession>A0A2N7VMF6</accession>
<dbReference type="InterPro" id="IPR036250">
    <property type="entry name" value="AcylCo_DH-like_C"/>
</dbReference>
<feature type="domain" description="Acyl-CoA dehydrogenase C-terminal" evidence="2">
    <location>
        <begin position="247"/>
        <end position="363"/>
    </location>
</feature>
<evidence type="ECO:0000313" key="4">
    <source>
        <dbReference type="Proteomes" id="UP000235616"/>
    </source>
</evidence>
<proteinExistence type="predicted"/>
<dbReference type="InterPro" id="IPR013107">
    <property type="entry name" value="Acyl-CoA_DH_C"/>
</dbReference>
<gene>
    <name evidence="3" type="ORF">C0Z18_17330</name>
</gene>